<organism evidence="2 3">
    <name type="scientific">Abiotrophia defectiva</name>
    <name type="common">Streptococcus defectivus</name>
    <dbReference type="NCBI Taxonomy" id="46125"/>
    <lineage>
        <taxon>Bacteria</taxon>
        <taxon>Bacillati</taxon>
        <taxon>Bacillota</taxon>
        <taxon>Bacilli</taxon>
        <taxon>Lactobacillales</taxon>
        <taxon>Aerococcaceae</taxon>
        <taxon>Abiotrophia</taxon>
    </lineage>
</organism>
<gene>
    <name evidence="2" type="ORF">HXK00_07105</name>
</gene>
<dbReference type="Proteomes" id="UP000757900">
    <property type="component" value="Unassembled WGS sequence"/>
</dbReference>
<keyword evidence="1" id="KW-1133">Transmembrane helix</keyword>
<comment type="caution">
    <text evidence="2">The sequence shown here is derived from an EMBL/GenBank/DDBJ whole genome shotgun (WGS) entry which is preliminary data.</text>
</comment>
<keyword evidence="1" id="KW-0472">Membrane</keyword>
<protein>
    <submittedName>
        <fullName evidence="2">Uncharacterized protein</fullName>
    </submittedName>
</protein>
<keyword evidence="1" id="KW-0812">Transmembrane</keyword>
<dbReference type="AlphaFoldDB" id="A0A929QTA6"/>
<sequence length="396" mass="46233">MSKNIKIFISLLIVYVAFENLGQASVLQRLFAIVGILGLFYWWRKELKGWFVDKRDKHKLIREKKLYYVTEKGNVTDLKTRKEVGRAIYYASTIIFFLIIIVLPAIVSLFYTGRVRIPEFFQWILLSIPFFGIIMSSSHYFPSLFYYSVPLISLIILFYTNDFDDVLSVNNIGVFLIASILMYVLLTLILPLHSIRKITDRSWVVGVLISISVSLILQYIPGYIMKYMYSSVYEYREVTIDIIEKSGASFEFMTFLKSNPLVLNMLNDVRRNLYDLLEYKNLATASSIFSLVSFLSISSYSLGKILFDLKLKLGKAKAKDIYEKIEIQENVAYEDLRDCIFYGGEKYQDKIFSNREYKNTIISTEQGFEFYDEKRKWVIGISHFAQNVVEILKKLI</sequence>
<feature type="transmembrane region" description="Helical" evidence="1">
    <location>
        <begin position="28"/>
        <end position="44"/>
    </location>
</feature>
<name>A0A929QTA6_ABIDE</name>
<feature type="transmembrane region" description="Helical" evidence="1">
    <location>
        <begin position="120"/>
        <end position="137"/>
    </location>
</feature>
<evidence type="ECO:0000313" key="2">
    <source>
        <dbReference type="EMBL" id="MBF0935389.1"/>
    </source>
</evidence>
<feature type="transmembrane region" description="Helical" evidence="1">
    <location>
        <begin position="282"/>
        <end position="307"/>
    </location>
</feature>
<evidence type="ECO:0000256" key="1">
    <source>
        <dbReference type="SAM" id="Phobius"/>
    </source>
</evidence>
<reference evidence="2" key="1">
    <citation type="submission" date="2020-04" db="EMBL/GenBank/DDBJ databases">
        <title>Deep metagenomics examines the oral microbiome during advanced dental caries in children, revealing novel taxa and co-occurrences with host molecules.</title>
        <authorList>
            <person name="Baker J.L."/>
            <person name="Morton J.T."/>
            <person name="Dinis M."/>
            <person name="Alvarez R."/>
            <person name="Tran N.C."/>
            <person name="Knight R."/>
            <person name="Edlund A."/>
        </authorList>
    </citation>
    <scope>NUCLEOTIDE SEQUENCE</scope>
    <source>
        <strain evidence="2">JCVI_23_bin.16</strain>
    </source>
</reference>
<feature type="transmembrane region" description="Helical" evidence="1">
    <location>
        <begin position="202"/>
        <end position="220"/>
    </location>
</feature>
<dbReference type="EMBL" id="JABZFV010000216">
    <property type="protein sequence ID" value="MBF0935389.1"/>
    <property type="molecule type" value="Genomic_DNA"/>
</dbReference>
<accession>A0A929QTA6</accession>
<feature type="transmembrane region" description="Helical" evidence="1">
    <location>
        <begin position="87"/>
        <end position="108"/>
    </location>
</feature>
<feature type="transmembrane region" description="Helical" evidence="1">
    <location>
        <begin position="144"/>
        <end position="160"/>
    </location>
</feature>
<feature type="transmembrane region" description="Helical" evidence="1">
    <location>
        <begin position="172"/>
        <end position="190"/>
    </location>
</feature>
<evidence type="ECO:0000313" key="3">
    <source>
        <dbReference type="Proteomes" id="UP000757900"/>
    </source>
</evidence>
<proteinExistence type="predicted"/>